<proteinExistence type="predicted"/>
<accession>A0A0D9AQ79</accession>
<comment type="caution">
    <text evidence="1">The sequence shown here is derived from an EMBL/GenBank/DDBJ whole genome shotgun (WGS) entry which is preliminary data.</text>
</comment>
<dbReference type="EMBL" id="JYHV01000020">
    <property type="protein sequence ID" value="KJH81566.1"/>
    <property type="molecule type" value="Genomic_DNA"/>
</dbReference>
<evidence type="ECO:0000313" key="2">
    <source>
        <dbReference type="Proteomes" id="UP000032487"/>
    </source>
</evidence>
<sequence>MIVSADCVKFVQSMKTGRTGQTVPVVAAALSPAVNPGLAYFGMRKRTEIARFAVYAMLITA</sequence>
<protein>
    <submittedName>
        <fullName evidence="1">Uncharacterized protein</fullName>
    </submittedName>
</protein>
<gene>
    <name evidence="1" type="ORF">UF78_12020</name>
</gene>
<reference evidence="1 2" key="1">
    <citation type="submission" date="2015-02" db="EMBL/GenBank/DDBJ databases">
        <title>Draft genome sequence of Pseudomonas stutzeri NT0128 isolated from wheat (Triticum turgidum) rhizosphere.</title>
        <authorList>
            <person name="Tovi N."/>
            <person name="Frenk S."/>
            <person name="Hadar Y."/>
            <person name="Minz D."/>
        </authorList>
    </citation>
    <scope>NUCLEOTIDE SEQUENCE [LARGE SCALE GENOMIC DNA]</scope>
    <source>
        <strain evidence="1 2">NT0128</strain>
    </source>
</reference>
<name>A0A0D9AQ79_STUST</name>
<evidence type="ECO:0000313" key="1">
    <source>
        <dbReference type="EMBL" id="KJH81566.1"/>
    </source>
</evidence>
<dbReference type="Proteomes" id="UP000032487">
    <property type="component" value="Unassembled WGS sequence"/>
</dbReference>
<dbReference type="AlphaFoldDB" id="A0A0D9AQ79"/>
<organism evidence="1 2">
    <name type="scientific">Stutzerimonas stutzeri</name>
    <name type="common">Pseudomonas stutzeri</name>
    <dbReference type="NCBI Taxonomy" id="316"/>
    <lineage>
        <taxon>Bacteria</taxon>
        <taxon>Pseudomonadati</taxon>
        <taxon>Pseudomonadota</taxon>
        <taxon>Gammaproteobacteria</taxon>
        <taxon>Pseudomonadales</taxon>
        <taxon>Pseudomonadaceae</taxon>
        <taxon>Stutzerimonas</taxon>
    </lineage>
</organism>